<dbReference type="InterPro" id="IPR001633">
    <property type="entry name" value="EAL_dom"/>
</dbReference>
<dbReference type="Pfam" id="PF00563">
    <property type="entry name" value="EAL"/>
    <property type="match status" value="1"/>
</dbReference>
<dbReference type="PANTHER" id="PTHR33121">
    <property type="entry name" value="CYCLIC DI-GMP PHOSPHODIESTERASE PDEF"/>
    <property type="match status" value="1"/>
</dbReference>
<dbReference type="InterPro" id="IPR043128">
    <property type="entry name" value="Rev_trsase/Diguanyl_cyclase"/>
</dbReference>
<organism evidence="3 4">
    <name type="scientific">Noviherbaspirillum album</name>
    <dbReference type="NCBI Taxonomy" id="3080276"/>
    <lineage>
        <taxon>Bacteria</taxon>
        <taxon>Pseudomonadati</taxon>
        <taxon>Pseudomonadota</taxon>
        <taxon>Betaproteobacteria</taxon>
        <taxon>Burkholderiales</taxon>
        <taxon>Oxalobacteraceae</taxon>
        <taxon>Noviherbaspirillum</taxon>
    </lineage>
</organism>
<dbReference type="EC" id="2.7.7.65" evidence="3"/>
<dbReference type="EMBL" id="JAWIIV010000008">
    <property type="protein sequence ID" value="MEC4719840.1"/>
    <property type="molecule type" value="Genomic_DNA"/>
</dbReference>
<evidence type="ECO:0000313" key="4">
    <source>
        <dbReference type="Proteomes" id="UP001352263"/>
    </source>
</evidence>
<accession>A0ABU6J856</accession>
<dbReference type="SMART" id="SM00052">
    <property type="entry name" value="EAL"/>
    <property type="match status" value="1"/>
</dbReference>
<feature type="domain" description="EAL" evidence="1">
    <location>
        <begin position="325"/>
        <end position="587"/>
    </location>
</feature>
<dbReference type="NCBIfam" id="TIGR00254">
    <property type="entry name" value="GGDEF"/>
    <property type="match status" value="1"/>
</dbReference>
<dbReference type="CDD" id="cd01949">
    <property type="entry name" value="GGDEF"/>
    <property type="match status" value="1"/>
</dbReference>
<dbReference type="InterPro" id="IPR050706">
    <property type="entry name" value="Cyclic-di-GMP_PDE-like"/>
</dbReference>
<evidence type="ECO:0000259" key="1">
    <source>
        <dbReference type="PROSITE" id="PS50883"/>
    </source>
</evidence>
<dbReference type="Gene3D" id="3.20.20.450">
    <property type="entry name" value="EAL domain"/>
    <property type="match status" value="1"/>
</dbReference>
<dbReference type="PANTHER" id="PTHR33121:SF70">
    <property type="entry name" value="SIGNALING PROTEIN YKOW"/>
    <property type="match status" value="1"/>
</dbReference>
<dbReference type="SMART" id="SM00267">
    <property type="entry name" value="GGDEF"/>
    <property type="match status" value="1"/>
</dbReference>
<keyword evidence="3" id="KW-0808">Transferase</keyword>
<dbReference type="InterPro" id="IPR029787">
    <property type="entry name" value="Nucleotide_cyclase"/>
</dbReference>
<dbReference type="Gene3D" id="3.30.70.270">
    <property type="match status" value="1"/>
</dbReference>
<dbReference type="GO" id="GO:0071111">
    <property type="term" value="F:cyclic-guanylate-specific phosphodiesterase activity"/>
    <property type="evidence" value="ECO:0007669"/>
    <property type="project" value="UniProtKB-EC"/>
</dbReference>
<dbReference type="PROSITE" id="PS50887">
    <property type="entry name" value="GGDEF"/>
    <property type="match status" value="1"/>
</dbReference>
<dbReference type="PROSITE" id="PS50883">
    <property type="entry name" value="EAL"/>
    <property type="match status" value="1"/>
</dbReference>
<dbReference type="GO" id="GO:0052621">
    <property type="term" value="F:diguanylate cyclase activity"/>
    <property type="evidence" value="ECO:0007669"/>
    <property type="project" value="UniProtKB-EC"/>
</dbReference>
<comment type="caution">
    <text evidence="3">The sequence shown here is derived from an EMBL/GenBank/DDBJ whole genome shotgun (WGS) entry which is preliminary data.</text>
</comment>
<keyword evidence="3" id="KW-0548">Nucleotidyltransferase</keyword>
<dbReference type="Proteomes" id="UP001352263">
    <property type="component" value="Unassembled WGS sequence"/>
</dbReference>
<dbReference type="SUPFAM" id="SSF55073">
    <property type="entry name" value="Nucleotide cyclase"/>
    <property type="match status" value="1"/>
</dbReference>
<dbReference type="RefSeq" id="WP_326506553.1">
    <property type="nucleotide sequence ID" value="NZ_JAWIIV010000008.1"/>
</dbReference>
<reference evidence="3 4" key="1">
    <citation type="submission" date="2023-10" db="EMBL/GenBank/DDBJ databases">
        <title>Noviherbaspirillum sp. CPCC 100848 genome assembly.</title>
        <authorList>
            <person name="Li X.Y."/>
            <person name="Fang X.M."/>
        </authorList>
    </citation>
    <scope>NUCLEOTIDE SEQUENCE [LARGE SCALE GENOMIC DNA]</scope>
    <source>
        <strain evidence="3 4">CPCC 100848</strain>
    </source>
</reference>
<gene>
    <name evidence="3" type="ORF">RY831_11820</name>
</gene>
<dbReference type="CDD" id="cd01948">
    <property type="entry name" value="EAL"/>
    <property type="match status" value="1"/>
</dbReference>
<sequence>MTDDSQEAYEALLEFLYRVPVALLQVNEDGVIDMLNPMAAQLLMPLATDGLLDNLFTVLAPLAPWLAATVHEFEPASGLVCESRRIDIGHLRPQRHGPQVLSASIMKLGAQRFMVVLADATRDAEREQQTLLRELSDAARIDGLTRMPNRSAVRETLQRMIDQSLPDTQEFAVLFINCDRFKQINDSFGNAIGDHILRTIAERLRLSLRRADLVGTPQSSLQSSLQMAARFSGDEFVVILDGLRHGENASNVARRILTALEAPYRVDAQEIVCSFSIGIVVPDASRADADMLLQDASIAMAEAKRAGGARHALFDPAMRERAQKRGGMEAELRQALLHRGLHVQYQPIVGLQQEGDDAGGIPAVGAEALVRWHHPAKGSIPPPEFIGIAEECGLIGALGEFVLETACADFMEWQQRLGPNAPGLLAVNLSRAQLADAGLVQRVQQILRSTGMAPGALQLEITESLAAQDDVVQSRLRDLKALGIKLALDDFGTGYSSLSCLHMLPVDTVKIDRSFVCQADISPHHRVLIEATVRVAHSLSMNTVAEGVETPAQAAVIRELQCDKGQGYLYSRPLGNHQFMAWIEERLQSRCAA</sequence>
<dbReference type="InterPro" id="IPR035919">
    <property type="entry name" value="EAL_sf"/>
</dbReference>
<dbReference type="InterPro" id="IPR000160">
    <property type="entry name" value="GGDEF_dom"/>
</dbReference>
<evidence type="ECO:0000259" key="2">
    <source>
        <dbReference type="PROSITE" id="PS50887"/>
    </source>
</evidence>
<dbReference type="SUPFAM" id="SSF141868">
    <property type="entry name" value="EAL domain-like"/>
    <property type="match status" value="1"/>
</dbReference>
<name>A0ABU6J856_9BURK</name>
<protein>
    <submittedName>
        <fullName evidence="3">Bifunctional diguanylate cyclase/phosphodiesterase</fullName>
        <ecNumber evidence="3">2.7.7.65</ecNumber>
        <ecNumber evidence="3">3.1.4.52</ecNumber>
    </submittedName>
</protein>
<dbReference type="Pfam" id="PF00990">
    <property type="entry name" value="GGDEF"/>
    <property type="match status" value="1"/>
</dbReference>
<keyword evidence="3" id="KW-0378">Hydrolase</keyword>
<feature type="domain" description="GGDEF" evidence="2">
    <location>
        <begin position="169"/>
        <end position="316"/>
    </location>
</feature>
<evidence type="ECO:0000313" key="3">
    <source>
        <dbReference type="EMBL" id="MEC4719840.1"/>
    </source>
</evidence>
<keyword evidence="4" id="KW-1185">Reference proteome</keyword>
<dbReference type="EC" id="3.1.4.52" evidence="3"/>
<proteinExistence type="predicted"/>